<evidence type="ECO:0000256" key="1">
    <source>
        <dbReference type="ARBA" id="ARBA00004123"/>
    </source>
</evidence>
<dbReference type="RefSeq" id="XP_018288226.1">
    <property type="nucleotide sequence ID" value="XM_018432145.1"/>
</dbReference>
<dbReference type="GO" id="GO:0141016">
    <property type="term" value="F:G/T mismatch-specific thymine-DNA glycosylase activity"/>
    <property type="evidence" value="ECO:0007669"/>
    <property type="project" value="UniProtKB-EC"/>
</dbReference>
<gene>
    <name evidence="19" type="ORF">PHYBLDRAFT_148738</name>
</gene>
<dbReference type="GO" id="GO:0005654">
    <property type="term" value="C:nucleoplasm"/>
    <property type="evidence" value="ECO:0007669"/>
    <property type="project" value="UniProtKB-ARBA"/>
</dbReference>
<evidence type="ECO:0000256" key="8">
    <source>
        <dbReference type="ARBA" id="ARBA00023159"/>
    </source>
</evidence>
<protein>
    <recommendedName>
        <fullName evidence="16">G/T mismatch-specific thymine DNA glycosylase</fullName>
        <ecNumber evidence="15">3.2.2.29</ecNumber>
    </recommendedName>
    <alternativeName>
        <fullName evidence="17">Thymine-DNA glycosylase</fullName>
    </alternativeName>
</protein>
<dbReference type="GO" id="GO:0003677">
    <property type="term" value="F:DNA binding"/>
    <property type="evidence" value="ECO:0007669"/>
    <property type="project" value="UniProtKB-ARBA"/>
</dbReference>
<dbReference type="GeneID" id="28993051"/>
<dbReference type="FunCoup" id="A0A162PLZ4">
    <property type="interactions" value="19"/>
</dbReference>
<dbReference type="FunFam" id="3.40.470.10:FF:000002">
    <property type="entry name" value="G/T mismatch-specific thymine DNA glycosylase"/>
    <property type="match status" value="1"/>
</dbReference>
<evidence type="ECO:0000256" key="9">
    <source>
        <dbReference type="ARBA" id="ARBA00023163"/>
    </source>
</evidence>
<dbReference type="PANTHER" id="PTHR12159">
    <property type="entry name" value="G/T AND G/U MISMATCH-SPECIFIC DNA GLYCOSYLASE"/>
    <property type="match status" value="1"/>
</dbReference>
<dbReference type="Gene3D" id="3.40.470.10">
    <property type="entry name" value="Uracil-DNA glycosylase-like domain"/>
    <property type="match status" value="1"/>
</dbReference>
<evidence type="ECO:0000256" key="5">
    <source>
        <dbReference type="ARBA" id="ARBA00022843"/>
    </source>
</evidence>
<dbReference type="AlphaFoldDB" id="A0A162PLZ4"/>
<evidence type="ECO:0000256" key="17">
    <source>
        <dbReference type="ARBA" id="ARBA00083221"/>
    </source>
</evidence>
<keyword evidence="8" id="KW-0010">Activator</keyword>
<evidence type="ECO:0000313" key="19">
    <source>
        <dbReference type="EMBL" id="OAD70186.1"/>
    </source>
</evidence>
<dbReference type="GO" id="GO:0040029">
    <property type="term" value="P:epigenetic regulation of gene expression"/>
    <property type="evidence" value="ECO:0007669"/>
    <property type="project" value="UniProtKB-ARBA"/>
</dbReference>
<keyword evidence="6" id="KW-0156">Chromatin regulator</keyword>
<comment type="subunit">
    <text evidence="14">Homodimer. Interacts with AICDA and GADD45A.</text>
</comment>
<dbReference type="CDD" id="cd10028">
    <property type="entry name" value="UDG-F2_TDG_MUG"/>
    <property type="match status" value="1"/>
</dbReference>
<proteinExistence type="inferred from homology"/>
<dbReference type="EMBL" id="KV440989">
    <property type="protein sequence ID" value="OAD70186.1"/>
    <property type="molecule type" value="Genomic_DNA"/>
</dbReference>
<feature type="domain" description="Uracil-DNA glycosylase-like" evidence="18">
    <location>
        <begin position="32"/>
        <end position="191"/>
    </location>
</feature>
<sequence length="201" mass="22503">MANKRKSTGHYSPYFKKQKNEEVDLPELEDNIAKDLRVLFVGINPGIMSSTRGHHFAGPTNHFWPCLSESGLVDKVLSYKDDQTLPEIYQLGITSLTARPTRSASDLTKAEQKAGIPVLNQKIRKYRPKVVCFVGKGIYEIYMGEKCKSLGLQPNTIKWDNGKGASKIFVMPSTSGIVSSYQKSDKLRFFKELAGLVEQIS</sequence>
<dbReference type="InterPro" id="IPR036895">
    <property type="entry name" value="Uracil-DNA_glycosylase-like_sf"/>
</dbReference>
<evidence type="ECO:0000256" key="7">
    <source>
        <dbReference type="ARBA" id="ARBA00023015"/>
    </source>
</evidence>
<dbReference type="GO" id="GO:0004844">
    <property type="term" value="F:uracil DNA N-glycosylase activity"/>
    <property type="evidence" value="ECO:0007669"/>
    <property type="project" value="TreeGrafter"/>
</dbReference>
<dbReference type="PANTHER" id="PTHR12159:SF9">
    <property type="entry name" value="G_T MISMATCH-SPECIFIC THYMINE DNA GLYCOSYLASE"/>
    <property type="match status" value="1"/>
</dbReference>
<evidence type="ECO:0000256" key="14">
    <source>
        <dbReference type="ARBA" id="ARBA00064519"/>
    </source>
</evidence>
<keyword evidence="2" id="KW-1017">Isopeptide bond</keyword>
<dbReference type="GO" id="GO:0032183">
    <property type="term" value="F:SUMO binding"/>
    <property type="evidence" value="ECO:0007669"/>
    <property type="project" value="UniProtKB-ARBA"/>
</dbReference>
<dbReference type="VEuPathDB" id="FungiDB:PHYBLDRAFT_148738"/>
<evidence type="ECO:0000256" key="3">
    <source>
        <dbReference type="ARBA" id="ARBA00022763"/>
    </source>
</evidence>
<dbReference type="InParanoid" id="A0A162PLZ4"/>
<dbReference type="STRING" id="763407.A0A162PLZ4"/>
<keyword evidence="11" id="KW-0539">Nucleus</keyword>
<comment type="subcellular location">
    <subcellularLocation>
        <location evidence="1">Nucleus</location>
    </subcellularLocation>
</comment>
<evidence type="ECO:0000256" key="11">
    <source>
        <dbReference type="ARBA" id="ARBA00023242"/>
    </source>
</evidence>
<keyword evidence="10" id="KW-0234">DNA repair</keyword>
<evidence type="ECO:0000256" key="12">
    <source>
        <dbReference type="ARBA" id="ARBA00052915"/>
    </source>
</evidence>
<dbReference type="OrthoDB" id="565731at2759"/>
<keyword evidence="4" id="KW-0378">Hydrolase</keyword>
<dbReference type="Pfam" id="PF03167">
    <property type="entry name" value="UDG"/>
    <property type="match status" value="1"/>
</dbReference>
<keyword evidence="7" id="KW-0805">Transcription regulation</keyword>
<comment type="catalytic activity">
    <reaction evidence="12">
        <text>Hydrolyzes mismatched double-stranded DNA and polynucleotides, releasing free thymine.</text>
        <dbReference type="EC" id="3.2.2.29"/>
    </reaction>
</comment>
<evidence type="ECO:0000313" key="20">
    <source>
        <dbReference type="Proteomes" id="UP000077315"/>
    </source>
</evidence>
<keyword evidence="3" id="KW-0227">DNA damage</keyword>
<dbReference type="SUPFAM" id="SSF52141">
    <property type="entry name" value="Uracil-DNA glycosylase-like"/>
    <property type="match status" value="1"/>
</dbReference>
<name>A0A162PLZ4_PHYB8</name>
<dbReference type="Proteomes" id="UP000077315">
    <property type="component" value="Unassembled WGS sequence"/>
</dbReference>
<organism evidence="19 20">
    <name type="scientific">Phycomyces blakesleeanus (strain ATCC 8743b / DSM 1359 / FGSC 10004 / NBRC 33097 / NRRL 1555)</name>
    <dbReference type="NCBI Taxonomy" id="763407"/>
    <lineage>
        <taxon>Eukaryota</taxon>
        <taxon>Fungi</taxon>
        <taxon>Fungi incertae sedis</taxon>
        <taxon>Mucoromycota</taxon>
        <taxon>Mucoromycotina</taxon>
        <taxon>Mucoromycetes</taxon>
        <taxon>Mucorales</taxon>
        <taxon>Phycomycetaceae</taxon>
        <taxon>Phycomyces</taxon>
    </lineage>
</organism>
<accession>A0A162PLZ4</accession>
<evidence type="ECO:0000256" key="4">
    <source>
        <dbReference type="ARBA" id="ARBA00022801"/>
    </source>
</evidence>
<evidence type="ECO:0000259" key="18">
    <source>
        <dbReference type="Pfam" id="PF03167"/>
    </source>
</evidence>
<dbReference type="EC" id="3.2.2.29" evidence="15"/>
<dbReference type="GO" id="GO:0006285">
    <property type="term" value="P:base-excision repair, AP site formation"/>
    <property type="evidence" value="ECO:0007669"/>
    <property type="project" value="InterPro"/>
</dbReference>
<reference evidence="20" key="1">
    <citation type="submission" date="2015-06" db="EMBL/GenBank/DDBJ databases">
        <title>Expansion of signal transduction pathways in fungi by whole-genome duplication.</title>
        <authorList>
            <consortium name="DOE Joint Genome Institute"/>
            <person name="Corrochano L.M."/>
            <person name="Kuo A."/>
            <person name="Marcet-Houben M."/>
            <person name="Polaino S."/>
            <person name="Salamov A."/>
            <person name="Villalobos J.M."/>
            <person name="Alvarez M.I."/>
            <person name="Avalos J."/>
            <person name="Benito E.P."/>
            <person name="Benoit I."/>
            <person name="Burger G."/>
            <person name="Camino L.P."/>
            <person name="Canovas D."/>
            <person name="Cerda-Olmedo E."/>
            <person name="Cheng J.-F."/>
            <person name="Dominguez A."/>
            <person name="Elias M."/>
            <person name="Eslava A.P."/>
            <person name="Glaser F."/>
            <person name="Grimwood J."/>
            <person name="Gutierrez G."/>
            <person name="Heitman J."/>
            <person name="Henrissat B."/>
            <person name="Iturriaga E.A."/>
            <person name="Lang B.F."/>
            <person name="Lavin J.L."/>
            <person name="Lee S."/>
            <person name="Li W."/>
            <person name="Lindquist E."/>
            <person name="Lopez-Garcia S."/>
            <person name="Luque E.M."/>
            <person name="Marcos A.T."/>
            <person name="Martin J."/>
            <person name="McCluskey K."/>
            <person name="Medina H.R."/>
            <person name="Miralles-Duran A."/>
            <person name="Miyazaki A."/>
            <person name="Munoz-Torres E."/>
            <person name="Oguiza J.A."/>
            <person name="Ohm R."/>
            <person name="Olmedo M."/>
            <person name="Orejas M."/>
            <person name="Ortiz-Castellanos L."/>
            <person name="Pisabarro A.G."/>
            <person name="Rodriguez-Romero J."/>
            <person name="Ruiz-Herrera J."/>
            <person name="Ruiz-Vazquez R."/>
            <person name="Sanz C."/>
            <person name="Schackwitz W."/>
            <person name="Schmutz J."/>
            <person name="Shahriari M."/>
            <person name="Shelest E."/>
            <person name="Silva-Franco F."/>
            <person name="Soanes D."/>
            <person name="Syed K."/>
            <person name="Tagua V.G."/>
            <person name="Talbot N.J."/>
            <person name="Thon M."/>
            <person name="De vries R.P."/>
            <person name="Wiebenga A."/>
            <person name="Yadav J.S."/>
            <person name="Braun E.L."/>
            <person name="Baker S."/>
            <person name="Garre V."/>
            <person name="Horwitz B."/>
            <person name="Torres-Martinez S."/>
            <person name="Idnurm A."/>
            <person name="Herrera-Estrella A."/>
            <person name="Gabaldon T."/>
            <person name="Grigoriev I.V."/>
        </authorList>
    </citation>
    <scope>NUCLEOTIDE SEQUENCE [LARGE SCALE GENOMIC DNA]</scope>
    <source>
        <strain evidence="20">NRRL 1555(-)</strain>
    </source>
</reference>
<evidence type="ECO:0000256" key="10">
    <source>
        <dbReference type="ARBA" id="ARBA00023204"/>
    </source>
</evidence>
<evidence type="ECO:0000256" key="6">
    <source>
        <dbReference type="ARBA" id="ARBA00022853"/>
    </source>
</evidence>
<evidence type="ECO:0000256" key="13">
    <source>
        <dbReference type="ARBA" id="ARBA00061261"/>
    </source>
</evidence>
<evidence type="ECO:0000256" key="15">
    <source>
        <dbReference type="ARBA" id="ARBA00066769"/>
    </source>
</evidence>
<comment type="similarity">
    <text evidence="13">Belongs to the uracil-DNA glycosylase (UDG) superfamily. TDG/mug family.</text>
</comment>
<keyword evidence="20" id="KW-1185">Reference proteome</keyword>
<dbReference type="InterPro" id="IPR005122">
    <property type="entry name" value="Uracil-DNA_glycosylase-like"/>
</dbReference>
<keyword evidence="9" id="KW-0804">Transcription</keyword>
<keyword evidence="5" id="KW-0832">Ubl conjugation</keyword>
<dbReference type="InterPro" id="IPR015637">
    <property type="entry name" value="MUG/TDG"/>
</dbReference>
<evidence type="ECO:0000256" key="16">
    <source>
        <dbReference type="ARBA" id="ARBA00071248"/>
    </source>
</evidence>
<evidence type="ECO:0000256" key="2">
    <source>
        <dbReference type="ARBA" id="ARBA00022499"/>
    </source>
</evidence>